<gene>
    <name evidence="9" type="ORF">OGATHE_002847</name>
</gene>
<keyword evidence="7 8" id="KW-0472">Membrane</keyword>
<proteinExistence type="inferred from homology"/>
<dbReference type="PANTHER" id="PTHR12385:SF4">
    <property type="entry name" value="PROTEIN PNS1"/>
    <property type="match status" value="1"/>
</dbReference>
<feature type="transmembrane region" description="Helical" evidence="8">
    <location>
        <begin position="98"/>
        <end position="117"/>
    </location>
</feature>
<sequence length="502" mass="54927">MSRYQDNLPAYDEGTLPEYSCEDIELGPSNEKYGLEIKKPLPSDDFEESFPVEQPKWTDWPFAVVFEVVLVLFLGLLMFTTQDVVVEIANVNPDQTRLIGLVLATGVVCSYGGIVVLRKWPTVFIHAGCLLNVAAASALTIGALSNGNLWTGVGIGFLALLHVVWYIEVRRRIPLSSLILKQVIDVAHKNPVTWKVSACGTLVSAVFSLATVIAAYGTMVKWGLDDTGQLKNKTMFVAMGMFVLFTGTFIAEVLKNVLHSTVAGVYGSWYYLSHADRCPKNAGFAAFRRSVTYSFGSICFGSLIISVIQTLNSVAGLAKHWAAQDGGLAGYIGFYIIEIFASIMESMVRWLNEYAYSLVSLYGLDFLHAARGAFALVEQKGLSAPINDCLINTALGLYSLFVAQMCGIVSVLFVFTTQPAWAQNTEGVVDVNMGVVLVVLFASAFGFFVANVATSVVHSGTVTFFIMLAKDPEVYKATHPDEFARVFAVYPDVERKLQIDDF</sequence>
<dbReference type="Pfam" id="PF04515">
    <property type="entry name" value="Choline_transpo"/>
    <property type="match status" value="1"/>
</dbReference>
<organism evidence="9 10">
    <name type="scientific">Ogataea polymorpha</name>
    <dbReference type="NCBI Taxonomy" id="460523"/>
    <lineage>
        <taxon>Eukaryota</taxon>
        <taxon>Fungi</taxon>
        <taxon>Dikarya</taxon>
        <taxon>Ascomycota</taxon>
        <taxon>Saccharomycotina</taxon>
        <taxon>Pichiomycetes</taxon>
        <taxon>Pichiales</taxon>
        <taxon>Pichiaceae</taxon>
        <taxon>Ogataea</taxon>
    </lineage>
</organism>
<name>A0A9P8PF05_9ASCO</name>
<evidence type="ECO:0000313" key="9">
    <source>
        <dbReference type="EMBL" id="KAH3670034.1"/>
    </source>
</evidence>
<feature type="transmembrane region" description="Helical" evidence="8">
    <location>
        <begin position="60"/>
        <end position="86"/>
    </location>
</feature>
<comment type="subcellular location">
    <subcellularLocation>
        <location evidence="2 8">Cell membrane</location>
        <topology evidence="2 8">Multi-pass membrane protein</topology>
    </subcellularLocation>
</comment>
<evidence type="ECO:0000256" key="3">
    <source>
        <dbReference type="ARBA" id="ARBA00007168"/>
    </source>
</evidence>
<protein>
    <recommendedName>
        <fullName evidence="4 8">Protein PNS1</fullName>
    </recommendedName>
</protein>
<keyword evidence="6 8" id="KW-1133">Transmembrane helix</keyword>
<dbReference type="OrthoDB" id="44736at2759"/>
<feature type="transmembrane region" description="Helical" evidence="8">
    <location>
        <begin position="389"/>
        <end position="415"/>
    </location>
</feature>
<dbReference type="PANTHER" id="PTHR12385">
    <property type="entry name" value="CHOLINE TRANSPORTER-LIKE (SLC FAMILY 44)"/>
    <property type="match status" value="1"/>
</dbReference>
<evidence type="ECO:0000256" key="6">
    <source>
        <dbReference type="ARBA" id="ARBA00022989"/>
    </source>
</evidence>
<evidence type="ECO:0000256" key="4">
    <source>
        <dbReference type="ARBA" id="ARBA00015388"/>
    </source>
</evidence>
<keyword evidence="5 8" id="KW-0812">Transmembrane</keyword>
<evidence type="ECO:0000256" key="7">
    <source>
        <dbReference type="ARBA" id="ARBA00023136"/>
    </source>
</evidence>
<feature type="transmembrane region" description="Helical" evidence="8">
    <location>
        <begin position="293"/>
        <end position="316"/>
    </location>
</feature>
<keyword evidence="10" id="KW-1185">Reference proteome</keyword>
<comment type="similarity">
    <text evidence="3 8">Belongs to the CTL (choline transporter-like) family.</text>
</comment>
<evidence type="ECO:0000256" key="1">
    <source>
        <dbReference type="ARBA" id="ARBA00002957"/>
    </source>
</evidence>
<comment type="caution">
    <text evidence="9">The sequence shown here is derived from an EMBL/GenBank/DDBJ whole genome shotgun (WGS) entry which is preliminary data.</text>
</comment>
<reference evidence="9" key="1">
    <citation type="journal article" date="2021" name="Open Biol.">
        <title>Shared evolutionary footprints suggest mitochondrial oxidative damage underlies multiple complex I losses in fungi.</title>
        <authorList>
            <person name="Schikora-Tamarit M.A."/>
            <person name="Marcet-Houben M."/>
            <person name="Nosek J."/>
            <person name="Gabaldon T."/>
        </authorList>
    </citation>
    <scope>NUCLEOTIDE SEQUENCE</scope>
    <source>
        <strain evidence="9">NCAIM Y.01608</strain>
    </source>
</reference>
<evidence type="ECO:0000256" key="2">
    <source>
        <dbReference type="ARBA" id="ARBA00004651"/>
    </source>
</evidence>
<dbReference type="AlphaFoldDB" id="A0A9P8PF05"/>
<dbReference type="InterPro" id="IPR007603">
    <property type="entry name" value="Choline_transptr-like"/>
</dbReference>
<feature type="transmembrane region" description="Helical" evidence="8">
    <location>
        <begin position="202"/>
        <end position="224"/>
    </location>
</feature>
<feature type="transmembrane region" description="Helical" evidence="8">
    <location>
        <begin position="149"/>
        <end position="167"/>
    </location>
</feature>
<dbReference type="GO" id="GO:0005886">
    <property type="term" value="C:plasma membrane"/>
    <property type="evidence" value="ECO:0007669"/>
    <property type="project" value="UniProtKB-SubCell"/>
</dbReference>
<reference evidence="9" key="2">
    <citation type="submission" date="2021-01" db="EMBL/GenBank/DDBJ databases">
        <authorList>
            <person name="Schikora-Tamarit M.A."/>
        </authorList>
    </citation>
    <scope>NUCLEOTIDE SEQUENCE</scope>
    <source>
        <strain evidence="9">NCAIM Y.01608</strain>
    </source>
</reference>
<comment type="function">
    <text evidence="1 8">Probably involved in transport through the plasma membrane.</text>
</comment>
<feature type="transmembrane region" description="Helical" evidence="8">
    <location>
        <begin position="328"/>
        <end position="348"/>
    </location>
</feature>
<dbReference type="GO" id="GO:0022857">
    <property type="term" value="F:transmembrane transporter activity"/>
    <property type="evidence" value="ECO:0007669"/>
    <property type="project" value="UniProtKB-UniRule"/>
</dbReference>
<evidence type="ECO:0000313" key="10">
    <source>
        <dbReference type="Proteomes" id="UP000788993"/>
    </source>
</evidence>
<feature type="transmembrane region" description="Helical" evidence="8">
    <location>
        <begin position="435"/>
        <end position="468"/>
    </location>
</feature>
<dbReference type="Proteomes" id="UP000788993">
    <property type="component" value="Unassembled WGS sequence"/>
</dbReference>
<evidence type="ECO:0000256" key="8">
    <source>
        <dbReference type="RuleBase" id="RU368066"/>
    </source>
</evidence>
<feature type="transmembrane region" description="Helical" evidence="8">
    <location>
        <begin position="123"/>
        <end position="142"/>
    </location>
</feature>
<evidence type="ECO:0000256" key="5">
    <source>
        <dbReference type="ARBA" id="ARBA00022692"/>
    </source>
</evidence>
<feature type="transmembrane region" description="Helical" evidence="8">
    <location>
        <begin position="236"/>
        <end position="254"/>
    </location>
</feature>
<dbReference type="EMBL" id="JAEUBD010000983">
    <property type="protein sequence ID" value="KAH3670034.1"/>
    <property type="molecule type" value="Genomic_DNA"/>
</dbReference>
<accession>A0A9P8PF05</accession>